<dbReference type="EMBL" id="JAERRC010000046">
    <property type="protein sequence ID" value="MBL0707218.1"/>
    <property type="molecule type" value="Genomic_DNA"/>
</dbReference>
<dbReference type="RefSeq" id="WP_189693669.1">
    <property type="nucleotide sequence ID" value="NZ_BNCM01000006.1"/>
</dbReference>
<proteinExistence type="predicted"/>
<evidence type="ECO:0000313" key="2">
    <source>
        <dbReference type="Proteomes" id="UP000639051"/>
    </source>
</evidence>
<reference evidence="1 2" key="1">
    <citation type="submission" date="2021-01" db="EMBL/GenBank/DDBJ databases">
        <title>Genome public.</title>
        <authorList>
            <person name="Liu C."/>
            <person name="Sun Q."/>
        </authorList>
    </citation>
    <scope>NUCLEOTIDE SEQUENCE [LARGE SCALE GENOMIC DNA]</scope>
    <source>
        <strain evidence="1 2">JC656</strain>
    </source>
</reference>
<keyword evidence="2" id="KW-1185">Reference proteome</keyword>
<gene>
    <name evidence="1" type="ORF">JJE72_17120</name>
</gene>
<dbReference type="InterPro" id="IPR023393">
    <property type="entry name" value="START-like_dom_sf"/>
</dbReference>
<accession>A0ABS1K6Y0</accession>
<comment type="caution">
    <text evidence="1">The sequence shown here is derived from an EMBL/GenBank/DDBJ whole genome shotgun (WGS) entry which is preliminary data.</text>
</comment>
<protein>
    <submittedName>
        <fullName evidence="1">SRPBCC family protein</fullName>
    </submittedName>
</protein>
<evidence type="ECO:0000313" key="1">
    <source>
        <dbReference type="EMBL" id="MBL0707218.1"/>
    </source>
</evidence>
<dbReference type="SUPFAM" id="SSF55961">
    <property type="entry name" value="Bet v1-like"/>
    <property type="match status" value="1"/>
</dbReference>
<dbReference type="Proteomes" id="UP000639051">
    <property type="component" value="Unassembled WGS sequence"/>
</dbReference>
<name>A0ABS1K6Y0_9MICC</name>
<dbReference type="Pfam" id="PF10604">
    <property type="entry name" value="Polyketide_cyc2"/>
    <property type="match status" value="1"/>
</dbReference>
<dbReference type="Gene3D" id="3.30.530.20">
    <property type="match status" value="1"/>
</dbReference>
<organism evidence="1 2">
    <name type="scientific">Sinomonas cellulolyticus</name>
    <dbReference type="NCBI Taxonomy" id="2801916"/>
    <lineage>
        <taxon>Bacteria</taxon>
        <taxon>Bacillati</taxon>
        <taxon>Actinomycetota</taxon>
        <taxon>Actinomycetes</taxon>
        <taxon>Micrococcales</taxon>
        <taxon>Micrococcaceae</taxon>
        <taxon>Sinomonas</taxon>
    </lineage>
</organism>
<dbReference type="InterPro" id="IPR019587">
    <property type="entry name" value="Polyketide_cyclase/dehydratase"/>
</dbReference>
<sequence>MPTTDDSILINATPERVFDYITEPANFPSFQANTVRAELEGDGPVGAGSRIRGASRILGRTFDWTMEVSVHDRPTTSAFKSVEGKVGISGAYTLTPEGGGTRLNYHLDAAPGLGGVFGRIADPLVNKAYSRQVHADLETLAQILTEHDDE</sequence>